<evidence type="ECO:0000256" key="2">
    <source>
        <dbReference type="SAM" id="SignalP"/>
    </source>
</evidence>
<keyword evidence="4" id="KW-1185">Reference proteome</keyword>
<dbReference type="InParanoid" id="H2XQE5"/>
<proteinExistence type="predicted"/>
<dbReference type="AlphaFoldDB" id="H2XQE5"/>
<organism evidence="3 4">
    <name type="scientific">Ciona intestinalis</name>
    <name type="common">Transparent sea squirt</name>
    <name type="synonym">Ascidia intestinalis</name>
    <dbReference type="NCBI Taxonomy" id="7719"/>
    <lineage>
        <taxon>Eukaryota</taxon>
        <taxon>Metazoa</taxon>
        <taxon>Chordata</taxon>
        <taxon>Tunicata</taxon>
        <taxon>Ascidiacea</taxon>
        <taxon>Phlebobranchia</taxon>
        <taxon>Cionidae</taxon>
        <taxon>Ciona</taxon>
    </lineage>
</organism>
<reference evidence="3" key="2">
    <citation type="submission" date="2025-08" db="UniProtKB">
        <authorList>
            <consortium name="Ensembl"/>
        </authorList>
    </citation>
    <scope>IDENTIFICATION</scope>
</reference>
<dbReference type="HOGENOM" id="CLU_2711172_0_0_1"/>
<dbReference type="Proteomes" id="UP000008144">
    <property type="component" value="Unassembled WGS sequence"/>
</dbReference>
<name>H2XQE5_CIOIN</name>
<feature type="chain" id="PRO_5003576934" evidence="2">
    <location>
        <begin position="20"/>
        <end position="73"/>
    </location>
</feature>
<sequence>VTLLAAVVYLIQTRTTALADSPKAVIEPTVRVSESISPDMTTAAANARQFYQNTKVSNVTEDPVDENHYDSLQ</sequence>
<dbReference type="Ensembl" id="ENSCINT00000035556.1">
    <property type="protein sequence ID" value="ENSCINP00000031879.1"/>
    <property type="gene ID" value="ENSCING00000023939.1"/>
</dbReference>
<reference evidence="3" key="3">
    <citation type="submission" date="2025-09" db="UniProtKB">
        <authorList>
            <consortium name="Ensembl"/>
        </authorList>
    </citation>
    <scope>IDENTIFICATION</scope>
</reference>
<keyword evidence="2" id="KW-0732">Signal</keyword>
<reference evidence="4" key="1">
    <citation type="journal article" date="2002" name="Science">
        <title>The draft genome of Ciona intestinalis: insights into chordate and vertebrate origins.</title>
        <authorList>
            <person name="Dehal P."/>
            <person name="Satou Y."/>
            <person name="Campbell R.K."/>
            <person name="Chapman J."/>
            <person name="Degnan B."/>
            <person name="De Tomaso A."/>
            <person name="Davidson B."/>
            <person name="Di Gregorio A."/>
            <person name="Gelpke M."/>
            <person name="Goodstein D.M."/>
            <person name="Harafuji N."/>
            <person name="Hastings K.E."/>
            <person name="Ho I."/>
            <person name="Hotta K."/>
            <person name="Huang W."/>
            <person name="Kawashima T."/>
            <person name="Lemaire P."/>
            <person name="Martinez D."/>
            <person name="Meinertzhagen I.A."/>
            <person name="Necula S."/>
            <person name="Nonaka M."/>
            <person name="Putnam N."/>
            <person name="Rash S."/>
            <person name="Saiga H."/>
            <person name="Satake M."/>
            <person name="Terry A."/>
            <person name="Yamada L."/>
            <person name="Wang H.G."/>
            <person name="Awazu S."/>
            <person name="Azumi K."/>
            <person name="Boore J."/>
            <person name="Branno M."/>
            <person name="Chin-Bow S."/>
            <person name="DeSantis R."/>
            <person name="Doyle S."/>
            <person name="Francino P."/>
            <person name="Keys D.N."/>
            <person name="Haga S."/>
            <person name="Hayashi H."/>
            <person name="Hino K."/>
            <person name="Imai K.S."/>
            <person name="Inaba K."/>
            <person name="Kano S."/>
            <person name="Kobayashi K."/>
            <person name="Kobayashi M."/>
            <person name="Lee B.I."/>
            <person name="Makabe K.W."/>
            <person name="Manohar C."/>
            <person name="Matassi G."/>
            <person name="Medina M."/>
            <person name="Mochizuki Y."/>
            <person name="Mount S."/>
            <person name="Morishita T."/>
            <person name="Miura S."/>
            <person name="Nakayama A."/>
            <person name="Nishizaka S."/>
            <person name="Nomoto H."/>
            <person name="Ohta F."/>
            <person name="Oishi K."/>
            <person name="Rigoutsos I."/>
            <person name="Sano M."/>
            <person name="Sasaki A."/>
            <person name="Sasakura Y."/>
            <person name="Shoguchi E."/>
            <person name="Shin-i T."/>
            <person name="Spagnuolo A."/>
            <person name="Stainier D."/>
            <person name="Suzuki M.M."/>
            <person name="Tassy O."/>
            <person name="Takatori N."/>
            <person name="Tokuoka M."/>
            <person name="Yagi K."/>
            <person name="Yoshizaki F."/>
            <person name="Wada S."/>
            <person name="Zhang C."/>
            <person name="Hyatt P.D."/>
            <person name="Larimer F."/>
            <person name="Detter C."/>
            <person name="Doggett N."/>
            <person name="Glavina T."/>
            <person name="Hawkins T."/>
            <person name="Richardson P."/>
            <person name="Lucas S."/>
            <person name="Kohara Y."/>
            <person name="Levine M."/>
            <person name="Satoh N."/>
            <person name="Rokhsar D.S."/>
        </authorList>
    </citation>
    <scope>NUCLEOTIDE SEQUENCE [LARGE SCALE GENOMIC DNA]</scope>
</reference>
<feature type="region of interest" description="Disordered" evidence="1">
    <location>
        <begin position="54"/>
        <end position="73"/>
    </location>
</feature>
<evidence type="ECO:0000313" key="4">
    <source>
        <dbReference type="Proteomes" id="UP000008144"/>
    </source>
</evidence>
<protein>
    <submittedName>
        <fullName evidence="3">Uncharacterized protein</fullName>
    </submittedName>
</protein>
<evidence type="ECO:0000256" key="1">
    <source>
        <dbReference type="SAM" id="MobiDB-lite"/>
    </source>
</evidence>
<feature type="signal peptide" evidence="2">
    <location>
        <begin position="1"/>
        <end position="19"/>
    </location>
</feature>
<evidence type="ECO:0000313" key="3">
    <source>
        <dbReference type="Ensembl" id="ENSCINP00000031879.1"/>
    </source>
</evidence>
<accession>H2XQE5</accession>